<gene>
    <name evidence="4" type="ORF">OSCT_1934</name>
</gene>
<dbReference type="EMBL" id="ADVR01000080">
    <property type="protein sequence ID" value="EFO80200.1"/>
    <property type="molecule type" value="Genomic_DNA"/>
</dbReference>
<evidence type="ECO:0000259" key="3">
    <source>
        <dbReference type="PROSITE" id="PS50887"/>
    </source>
</evidence>
<feature type="modified residue" description="4-aspartylphosphate" evidence="1">
    <location>
        <position position="312"/>
    </location>
</feature>
<dbReference type="PANTHER" id="PTHR45138:SF9">
    <property type="entry name" value="DIGUANYLATE CYCLASE DGCM-RELATED"/>
    <property type="match status" value="1"/>
</dbReference>
<dbReference type="Gene3D" id="3.30.70.270">
    <property type="match status" value="1"/>
</dbReference>
<dbReference type="Pfam" id="PF00990">
    <property type="entry name" value="GGDEF"/>
    <property type="match status" value="1"/>
</dbReference>
<dbReference type="NCBIfam" id="TIGR00254">
    <property type="entry name" value="GGDEF"/>
    <property type="match status" value="1"/>
</dbReference>
<dbReference type="InterPro" id="IPR008207">
    <property type="entry name" value="Sig_transdc_His_kin_Hpt_dom"/>
</dbReference>
<reference evidence="4 5" key="1">
    <citation type="journal article" date="2011" name="J. Bacteriol.">
        <title>Draft genome sequence of the anoxygenic filamentous phototrophic bacterium Oscillochloris trichoides subsp. DG-6.</title>
        <authorList>
            <person name="Kuznetsov B.B."/>
            <person name="Ivanovsky R.N."/>
            <person name="Keppen O.I."/>
            <person name="Sukhacheva M.V."/>
            <person name="Bumazhkin B.K."/>
            <person name="Patutina E.O."/>
            <person name="Beletsky A.V."/>
            <person name="Mardanov A.V."/>
            <person name="Baslerov R.V."/>
            <person name="Panteleeva A.N."/>
            <person name="Kolganova T.V."/>
            <person name="Ravin N.V."/>
            <person name="Skryabin K.G."/>
        </authorList>
    </citation>
    <scope>NUCLEOTIDE SEQUENCE [LARGE SCALE GENOMIC DNA]</scope>
    <source>
        <strain evidence="4 5">DG-6</strain>
    </source>
</reference>
<feature type="domain" description="Response regulatory" evidence="2">
    <location>
        <begin position="138"/>
        <end position="254"/>
    </location>
</feature>
<dbReference type="InterPro" id="IPR029787">
    <property type="entry name" value="Nucleotide_cyclase"/>
</dbReference>
<dbReference type="STRING" id="765420.OSCT_1934"/>
<dbReference type="SUPFAM" id="SSF55073">
    <property type="entry name" value="Nucleotide cyclase"/>
    <property type="match status" value="1"/>
</dbReference>
<organism evidence="4 5">
    <name type="scientific">Oscillochloris trichoides DG-6</name>
    <dbReference type="NCBI Taxonomy" id="765420"/>
    <lineage>
        <taxon>Bacteria</taxon>
        <taxon>Bacillati</taxon>
        <taxon>Chloroflexota</taxon>
        <taxon>Chloroflexia</taxon>
        <taxon>Chloroflexales</taxon>
        <taxon>Chloroflexineae</taxon>
        <taxon>Oscillochloridaceae</taxon>
        <taxon>Oscillochloris</taxon>
    </lineage>
</organism>
<dbReference type="InterPro" id="IPR001789">
    <property type="entry name" value="Sig_transdc_resp-reg_receiver"/>
</dbReference>
<dbReference type="Gene3D" id="3.40.50.2300">
    <property type="match status" value="2"/>
</dbReference>
<dbReference type="eggNOG" id="COG3706">
    <property type="taxonomic scope" value="Bacteria"/>
</dbReference>
<dbReference type="HOGENOM" id="CLU_000445_11_28_0"/>
<dbReference type="PANTHER" id="PTHR45138">
    <property type="entry name" value="REGULATORY COMPONENTS OF SENSORY TRANSDUCTION SYSTEM"/>
    <property type="match status" value="1"/>
</dbReference>
<dbReference type="GO" id="GO:0000160">
    <property type="term" value="P:phosphorelay signal transduction system"/>
    <property type="evidence" value="ECO:0007669"/>
    <property type="project" value="InterPro"/>
</dbReference>
<dbReference type="CDD" id="cd01949">
    <property type="entry name" value="GGDEF"/>
    <property type="match status" value="1"/>
</dbReference>
<dbReference type="PROSITE" id="PS50887">
    <property type="entry name" value="GGDEF"/>
    <property type="match status" value="1"/>
</dbReference>
<dbReference type="Pfam" id="PF01627">
    <property type="entry name" value="Hpt"/>
    <property type="match status" value="1"/>
</dbReference>
<dbReference type="Pfam" id="PF00072">
    <property type="entry name" value="Response_reg"/>
    <property type="match status" value="2"/>
</dbReference>
<protein>
    <submittedName>
        <fullName evidence="4">Response regulator receiver modulated diguanylate cyclase</fullName>
    </submittedName>
</protein>
<dbReference type="InterPro" id="IPR011006">
    <property type="entry name" value="CheY-like_superfamily"/>
</dbReference>
<dbReference type="SUPFAM" id="SSF52172">
    <property type="entry name" value="CheY-like"/>
    <property type="match status" value="2"/>
</dbReference>
<comment type="caution">
    <text evidence="4">The sequence shown here is derived from an EMBL/GenBank/DDBJ whole genome shotgun (WGS) entry which is preliminary data.</text>
</comment>
<dbReference type="InterPro" id="IPR036641">
    <property type="entry name" value="HPT_dom_sf"/>
</dbReference>
<dbReference type="InterPro" id="IPR050469">
    <property type="entry name" value="Diguanylate_Cyclase"/>
</dbReference>
<dbReference type="GO" id="GO:0052621">
    <property type="term" value="F:diguanylate cyclase activity"/>
    <property type="evidence" value="ECO:0007669"/>
    <property type="project" value="TreeGrafter"/>
</dbReference>
<dbReference type="AlphaFoldDB" id="E1IF33"/>
<dbReference type="CDD" id="cd00156">
    <property type="entry name" value="REC"/>
    <property type="match status" value="1"/>
</dbReference>
<dbReference type="SMART" id="SM00267">
    <property type="entry name" value="GGDEF"/>
    <property type="match status" value="1"/>
</dbReference>
<feature type="domain" description="GGDEF" evidence="3">
    <location>
        <begin position="419"/>
        <end position="489"/>
    </location>
</feature>
<sequence>MMPLHALSISPQIAAIRMRYIQQLADRAQAIAALWQQGSADGLSTEQIASLYAQAHTLAGSAGSFNLPKVRDIATQLEDLFAHLNVAGGQNLTPEMQELITATISQLVLVAYQVGDLPIDVEDPLPMSIPARKQDQTPVLIVEDDAVTGEHLALQLEHFGYRAIVVQQLDDLEVAVHTHHPAAIILDIVFPEGDLAGPQRIATLLNPEMQVPVLFVSQRSDFEARLWALRAGGRAYLTKPSDVDALVGVLDGLTGAFVPEPYRVLILDDSRLMSSLYATMLEEAGMLTMALNDPAEVMLALQEFQPDLLLLDMYMPICTGPEIAAIIRQQTEFVSLPIVFLSGEQDRDHQLAALDQGGDDFLTKPITAPQLVSAVTSRARRGRAMRAQLTRDGLTGLFTHASIKEQLVREIMRAQRYEQVLSVAMIDIDHFKQINDQYGHAAGDRVLKGLARLLHQRLRMSDTIGRYGGGRISAHLSPNRWANSLTCTR</sequence>
<evidence type="ECO:0000313" key="4">
    <source>
        <dbReference type="EMBL" id="EFO80200.1"/>
    </source>
</evidence>
<dbReference type="GO" id="GO:0005886">
    <property type="term" value="C:plasma membrane"/>
    <property type="evidence" value="ECO:0007669"/>
    <property type="project" value="TreeGrafter"/>
</dbReference>
<proteinExistence type="predicted"/>
<evidence type="ECO:0000313" key="5">
    <source>
        <dbReference type="Proteomes" id="UP000054010"/>
    </source>
</evidence>
<dbReference type="GO" id="GO:1902201">
    <property type="term" value="P:negative regulation of bacterial-type flagellum-dependent cell motility"/>
    <property type="evidence" value="ECO:0007669"/>
    <property type="project" value="TreeGrafter"/>
</dbReference>
<dbReference type="PROSITE" id="PS50110">
    <property type="entry name" value="RESPONSE_REGULATORY"/>
    <property type="match status" value="2"/>
</dbReference>
<keyword evidence="1" id="KW-0597">Phosphoprotein</keyword>
<accession>E1IF33</accession>
<feature type="domain" description="Response regulatory" evidence="2">
    <location>
        <begin position="263"/>
        <end position="379"/>
    </location>
</feature>
<dbReference type="Proteomes" id="UP000054010">
    <property type="component" value="Unassembled WGS sequence"/>
</dbReference>
<dbReference type="SUPFAM" id="SSF47226">
    <property type="entry name" value="Histidine-containing phosphotransfer domain, HPT domain"/>
    <property type="match status" value="1"/>
</dbReference>
<name>E1IF33_9CHLR</name>
<dbReference type="Gene3D" id="1.20.120.160">
    <property type="entry name" value="HPT domain"/>
    <property type="match status" value="1"/>
</dbReference>
<evidence type="ECO:0000259" key="2">
    <source>
        <dbReference type="PROSITE" id="PS50110"/>
    </source>
</evidence>
<dbReference type="InterPro" id="IPR000160">
    <property type="entry name" value="GGDEF_dom"/>
</dbReference>
<keyword evidence="5" id="KW-1185">Reference proteome</keyword>
<dbReference type="InterPro" id="IPR043128">
    <property type="entry name" value="Rev_trsase/Diguanyl_cyclase"/>
</dbReference>
<feature type="modified residue" description="4-aspartylphosphate" evidence="1">
    <location>
        <position position="187"/>
    </location>
</feature>
<evidence type="ECO:0000256" key="1">
    <source>
        <dbReference type="PROSITE-ProRule" id="PRU00169"/>
    </source>
</evidence>
<dbReference type="GO" id="GO:0043709">
    <property type="term" value="P:cell adhesion involved in single-species biofilm formation"/>
    <property type="evidence" value="ECO:0007669"/>
    <property type="project" value="TreeGrafter"/>
</dbReference>
<dbReference type="CDD" id="cd00088">
    <property type="entry name" value="HPT"/>
    <property type="match status" value="1"/>
</dbReference>
<dbReference type="SMART" id="SM00448">
    <property type="entry name" value="REC"/>
    <property type="match status" value="2"/>
</dbReference>